<dbReference type="RefSeq" id="WP_215116698.1">
    <property type="nucleotide sequence ID" value="NZ_CP075896.1"/>
</dbReference>
<evidence type="ECO:0000313" key="7">
    <source>
        <dbReference type="EMBL" id="QWB21285.1"/>
    </source>
</evidence>
<evidence type="ECO:0000256" key="3">
    <source>
        <dbReference type="ARBA" id="ARBA00023002"/>
    </source>
</evidence>
<dbReference type="Gene3D" id="3.40.50.720">
    <property type="entry name" value="NAD(P)-binding Rossmann-like Domain"/>
    <property type="match status" value="1"/>
</dbReference>
<keyword evidence="3 4" id="KW-0560">Oxidoreductase</keyword>
<sequence length="448" mass="48372">MDVSAHIDAVYDTLRRRDPGETEFHQAAHEVLHAIGPVLRAHPEYAEARIVERLCEPERQLMFRVPWVDDQGTVRVNRGFRVEFNSALGPYKGGLRFHPSVNLGIVKFLGFEQIFKNALTGMAIGGGKGGSDFDPKGRSDGEVMRFCQAFMTELYRHLGEHTDVPAGDIGVGAREIGYLFGQYKRITNRYEAGVLTGKPVGWGGSHARTEATGYGAVYFAQAMLGTRGQDFDGRRVVVSGSGNVAVYAAEKVHALGGRVVACSDSSGYLVDEDGLDLDLLKEVKEVRRARISAYAEAKPTARFSARGSVYDVPCDIALPCATQNELGRQDAVALVKNGVLAVAEGANMPCTPEAIEVFREARVLFAPGKAANAGGVATSALEMQQNASRDSWTFERTEDRLATIMGQVHAQCRVTAETYGGDADDYVLGANTAGFLRVAEAMTAQGVV</sequence>
<feature type="domain" description="Glutamate/phenylalanine/leucine/valine/L-tryptophan dehydrogenase C-terminal" evidence="6">
    <location>
        <begin position="205"/>
        <end position="446"/>
    </location>
</feature>
<dbReference type="SMART" id="SM00839">
    <property type="entry name" value="ELFV_dehydrog"/>
    <property type="match status" value="1"/>
</dbReference>
<dbReference type="InterPro" id="IPR006096">
    <property type="entry name" value="Glu/Leu/Phe/Val/Trp_DH_C"/>
</dbReference>
<protein>
    <recommendedName>
        <fullName evidence="4">Glutamate dehydrogenase</fullName>
    </recommendedName>
</protein>
<organism evidence="7 8">
    <name type="scientific">Streptomyces koelreuteriae</name>
    <dbReference type="NCBI Taxonomy" id="2838015"/>
    <lineage>
        <taxon>Bacteria</taxon>
        <taxon>Bacillati</taxon>
        <taxon>Actinomycetota</taxon>
        <taxon>Actinomycetes</taxon>
        <taxon>Kitasatosporales</taxon>
        <taxon>Streptomycetaceae</taxon>
        <taxon>Streptomyces</taxon>
    </lineage>
</organism>
<comment type="similarity">
    <text evidence="1 4 5">Belongs to the Glu/Leu/Phe/Val dehydrogenases family.</text>
</comment>
<dbReference type="SUPFAM" id="SSF53223">
    <property type="entry name" value="Aminoacid dehydrogenase-like, N-terminal domain"/>
    <property type="match status" value="1"/>
</dbReference>
<evidence type="ECO:0000256" key="2">
    <source>
        <dbReference type="ARBA" id="ARBA00011643"/>
    </source>
</evidence>
<evidence type="ECO:0000256" key="4">
    <source>
        <dbReference type="PIRNR" id="PIRNR000185"/>
    </source>
</evidence>
<dbReference type="PANTHER" id="PTHR43571:SF1">
    <property type="entry name" value="NADP-SPECIFIC GLUTAMATE DEHYDROGENASE 1-RELATED"/>
    <property type="match status" value="1"/>
</dbReference>
<evidence type="ECO:0000256" key="1">
    <source>
        <dbReference type="ARBA" id="ARBA00006382"/>
    </source>
</evidence>
<dbReference type="PANTHER" id="PTHR43571">
    <property type="entry name" value="NADP-SPECIFIC GLUTAMATE DEHYDROGENASE 1-RELATED"/>
    <property type="match status" value="1"/>
</dbReference>
<dbReference type="CDD" id="cd05313">
    <property type="entry name" value="NAD_bind_2_Glu_DH"/>
    <property type="match status" value="1"/>
</dbReference>
<keyword evidence="8" id="KW-1185">Reference proteome</keyword>
<dbReference type="InterPro" id="IPR046346">
    <property type="entry name" value="Aminoacid_DH-like_N_sf"/>
</dbReference>
<evidence type="ECO:0000313" key="8">
    <source>
        <dbReference type="Proteomes" id="UP000679629"/>
    </source>
</evidence>
<dbReference type="Pfam" id="PF00208">
    <property type="entry name" value="ELFV_dehydrog"/>
    <property type="match status" value="1"/>
</dbReference>
<dbReference type="Gene3D" id="3.40.50.10860">
    <property type="entry name" value="Leucine Dehydrogenase, chain A, domain 1"/>
    <property type="match status" value="1"/>
</dbReference>
<comment type="subunit">
    <text evidence="2">Homohexamer.</text>
</comment>
<dbReference type="SUPFAM" id="SSF51735">
    <property type="entry name" value="NAD(P)-binding Rossmann-fold domains"/>
    <property type="match status" value="1"/>
</dbReference>
<name>A0ABX8FJM8_9ACTN</name>
<dbReference type="InterPro" id="IPR006097">
    <property type="entry name" value="Glu/Leu/Phe/Val/Trp_DH_dimer"/>
</dbReference>
<reference evidence="8" key="1">
    <citation type="submission" date="2021-05" db="EMBL/GenBank/DDBJ databases">
        <title>Direct Submission.</title>
        <authorList>
            <person name="Li K."/>
            <person name="Gao J."/>
        </authorList>
    </citation>
    <scope>NUCLEOTIDE SEQUENCE [LARGE SCALE GENOMIC DNA]</scope>
    <source>
        <strain evidence="8">MG62</strain>
    </source>
</reference>
<dbReference type="Pfam" id="PF02812">
    <property type="entry name" value="ELFV_dehydrog_N"/>
    <property type="match status" value="1"/>
</dbReference>
<dbReference type="EMBL" id="CP075896">
    <property type="protein sequence ID" value="QWB21285.1"/>
    <property type="molecule type" value="Genomic_DNA"/>
</dbReference>
<dbReference type="InterPro" id="IPR033922">
    <property type="entry name" value="NAD_bind_Glu_DH"/>
</dbReference>
<evidence type="ECO:0000256" key="5">
    <source>
        <dbReference type="RuleBase" id="RU004417"/>
    </source>
</evidence>
<dbReference type="InterPro" id="IPR050724">
    <property type="entry name" value="Glu_Leu_Phe_Val_DH"/>
</dbReference>
<accession>A0ABX8FJM8</accession>
<dbReference type="InterPro" id="IPR014362">
    <property type="entry name" value="Glu_DH"/>
</dbReference>
<gene>
    <name evidence="7" type="primary">gdhA</name>
    <name evidence="7" type="ORF">KJK29_01155</name>
</gene>
<proteinExistence type="inferred from homology"/>
<dbReference type="Gene3D" id="1.10.285.10">
    <property type="entry name" value="Glutamate Dehydrogenase, chain A, domain 3"/>
    <property type="match status" value="2"/>
</dbReference>
<dbReference type="InterPro" id="IPR006095">
    <property type="entry name" value="Glu/Leu/Phe/Val/Trp_DH"/>
</dbReference>
<dbReference type="NCBIfam" id="NF006929">
    <property type="entry name" value="PRK09414.1"/>
    <property type="match status" value="1"/>
</dbReference>
<dbReference type="InterPro" id="IPR036291">
    <property type="entry name" value="NAD(P)-bd_dom_sf"/>
</dbReference>
<dbReference type="PRINTS" id="PR00082">
    <property type="entry name" value="GLFDHDRGNASE"/>
</dbReference>
<dbReference type="PIRSF" id="PIRSF000185">
    <property type="entry name" value="Glu_DH"/>
    <property type="match status" value="1"/>
</dbReference>
<evidence type="ECO:0000259" key="6">
    <source>
        <dbReference type="SMART" id="SM00839"/>
    </source>
</evidence>
<dbReference type="Proteomes" id="UP000679629">
    <property type="component" value="Chromosome"/>
</dbReference>
<dbReference type="GO" id="GO:0004354">
    <property type="term" value="F:glutamate dehydrogenase (NADP+) activity"/>
    <property type="evidence" value="ECO:0007669"/>
    <property type="project" value="UniProtKB-EC"/>
</dbReference>